<dbReference type="RefSeq" id="WP_046315824.1">
    <property type="nucleotide sequence ID" value="NZ_JBHSZT010000003.1"/>
</dbReference>
<dbReference type="InterPro" id="IPR027417">
    <property type="entry name" value="P-loop_NTPase"/>
</dbReference>
<dbReference type="EMBL" id="JXJQ01000005">
    <property type="protein sequence ID" value="KJY62647.1"/>
    <property type="molecule type" value="Genomic_DNA"/>
</dbReference>
<dbReference type="PANTHER" id="PTHR43875:SF1">
    <property type="entry name" value="OSMOPROTECTIVE COMPOUNDS UPTAKE ATP-BINDING PROTEIN GGTA"/>
    <property type="match status" value="1"/>
</dbReference>
<dbReference type="Gene3D" id="2.40.50.100">
    <property type="match status" value="1"/>
</dbReference>
<dbReference type="InterPro" id="IPR003439">
    <property type="entry name" value="ABC_transporter-like_ATP-bd"/>
</dbReference>
<dbReference type="GO" id="GO:0016887">
    <property type="term" value="F:ATP hydrolysis activity"/>
    <property type="evidence" value="ECO:0007669"/>
    <property type="project" value="InterPro"/>
</dbReference>
<dbReference type="HOGENOM" id="CLU_000604_1_1_9"/>
<sequence length="350" mass="39383">MEITFKHVDWAPNRQPAILKDVNFTIPDGKLVVFLGSRHSGINAVINLIAGFIRPNQGEIRFDQQTINLQPPQARNIGFLSSEVSLYPQLNVFDNIAFPLKVLKIKKGDRQKRVRTWAQLVNVEKLLKRYPASLSPQQKCRVALARALVKKPDLLLLAAPLKAVLPTERSELQQLILHLQASLGITTIWTTADQDEALQSADLIAIMHHGKIQQLATPEELYHNPQKLFVARFLGHPPINVLPASLIEPAVKKYLSQDIYRHAEFVAIRPEAITLEPPDDYVAHIKAEIKRIDNFGISSAAYIQFQEQELVSSAISDYFKQADQLTDLYFAAQGTYFFDPQGQRIAGGQL</sequence>
<keyword evidence="3" id="KW-1185">Reference proteome</keyword>
<evidence type="ECO:0000313" key="2">
    <source>
        <dbReference type="EMBL" id="KJY62647.1"/>
    </source>
</evidence>
<dbReference type="GO" id="GO:0055052">
    <property type="term" value="C:ATP-binding cassette (ABC) transporter complex, substrate-binding subunit-containing"/>
    <property type="evidence" value="ECO:0007669"/>
    <property type="project" value="TreeGrafter"/>
</dbReference>
<protein>
    <recommendedName>
        <fullName evidence="1">ABC transporter domain-containing protein</fullName>
    </recommendedName>
</protein>
<proteinExistence type="predicted"/>
<dbReference type="SUPFAM" id="SSF52540">
    <property type="entry name" value="P-loop containing nucleoside triphosphate hydrolases"/>
    <property type="match status" value="1"/>
</dbReference>
<organism evidence="2 3">
    <name type="scientific">Bombilactobacillus mellifer</name>
    <dbReference type="NCBI Taxonomy" id="1218492"/>
    <lineage>
        <taxon>Bacteria</taxon>
        <taxon>Bacillati</taxon>
        <taxon>Bacillota</taxon>
        <taxon>Bacilli</taxon>
        <taxon>Lactobacillales</taxon>
        <taxon>Lactobacillaceae</taxon>
        <taxon>Bombilactobacillus</taxon>
    </lineage>
</organism>
<comment type="caution">
    <text evidence="2">The sequence shown here is derived from an EMBL/GenBank/DDBJ whole genome shotgun (WGS) entry which is preliminary data.</text>
</comment>
<dbReference type="InterPro" id="IPR008995">
    <property type="entry name" value="Mo/tungstate-bd_C_term_dom"/>
</dbReference>
<dbReference type="PANTHER" id="PTHR43875">
    <property type="entry name" value="MALTODEXTRIN IMPORT ATP-BINDING PROTEIN MSMX"/>
    <property type="match status" value="1"/>
</dbReference>
<name>A0A0F4LV52_9LACO</name>
<gene>
    <name evidence="2" type="ORF">JG30_04370</name>
</gene>
<dbReference type="PROSITE" id="PS50893">
    <property type="entry name" value="ABC_TRANSPORTER_2"/>
    <property type="match status" value="1"/>
</dbReference>
<feature type="domain" description="ABC transporter" evidence="1">
    <location>
        <begin position="3"/>
        <end position="234"/>
    </location>
</feature>
<dbReference type="PATRIC" id="fig|1218492.5.peg.560"/>
<accession>A0A0F4LV52</accession>
<dbReference type="AlphaFoldDB" id="A0A0F4LV52"/>
<dbReference type="SUPFAM" id="SSF50331">
    <property type="entry name" value="MOP-like"/>
    <property type="match status" value="1"/>
</dbReference>
<dbReference type="STRING" id="1218492.JG30_04370"/>
<evidence type="ECO:0000259" key="1">
    <source>
        <dbReference type="PROSITE" id="PS50893"/>
    </source>
</evidence>
<dbReference type="Proteomes" id="UP000033558">
    <property type="component" value="Unassembled WGS sequence"/>
</dbReference>
<dbReference type="InterPro" id="IPR047641">
    <property type="entry name" value="ABC_transpr_MalK/UgpC-like"/>
</dbReference>
<evidence type="ECO:0000313" key="3">
    <source>
        <dbReference type="Proteomes" id="UP000033558"/>
    </source>
</evidence>
<dbReference type="Pfam" id="PF00005">
    <property type="entry name" value="ABC_tran"/>
    <property type="match status" value="1"/>
</dbReference>
<reference evidence="2 3" key="1">
    <citation type="submission" date="2015-01" db="EMBL/GenBank/DDBJ databases">
        <title>Comparative genomics of the lactic acid bacteria isolated from the honey bee gut.</title>
        <authorList>
            <person name="Ellegaard K.M."/>
            <person name="Tamarit D."/>
            <person name="Javelind E."/>
            <person name="Olofsson T."/>
            <person name="Andersson S.G."/>
            <person name="Vasquez A."/>
        </authorList>
    </citation>
    <scope>NUCLEOTIDE SEQUENCE [LARGE SCALE GENOMIC DNA]</scope>
    <source>
        <strain evidence="2 3">Bin4</strain>
    </source>
</reference>
<dbReference type="GO" id="GO:0005524">
    <property type="term" value="F:ATP binding"/>
    <property type="evidence" value="ECO:0007669"/>
    <property type="project" value="InterPro"/>
</dbReference>
<dbReference type="Gene3D" id="3.40.50.300">
    <property type="entry name" value="P-loop containing nucleotide triphosphate hydrolases"/>
    <property type="match status" value="1"/>
</dbReference>